<keyword evidence="1" id="KW-0472">Membrane</keyword>
<reference evidence="2 3" key="1">
    <citation type="submission" date="2015-10" db="EMBL/GenBank/DDBJ databases">
        <title>Erysipelothrix larvae sp. LV19 isolated from the larval gut of the rhinoceros beetle, Trypoxylus dichotomus.</title>
        <authorList>
            <person name="Lim S."/>
            <person name="Kim B.-C."/>
        </authorList>
    </citation>
    <scope>NUCLEOTIDE SEQUENCE [LARGE SCALE GENOMIC DNA]</scope>
    <source>
        <strain evidence="2 3">LV19</strain>
    </source>
</reference>
<dbReference type="EMBL" id="CP013213">
    <property type="protein sequence ID" value="AMC94506.1"/>
    <property type="molecule type" value="Genomic_DNA"/>
</dbReference>
<keyword evidence="3" id="KW-1185">Reference proteome</keyword>
<keyword evidence="1" id="KW-0812">Transmembrane</keyword>
<dbReference type="Proteomes" id="UP000063781">
    <property type="component" value="Chromosome"/>
</dbReference>
<evidence type="ECO:0000256" key="1">
    <source>
        <dbReference type="SAM" id="Phobius"/>
    </source>
</evidence>
<dbReference type="KEGG" id="erl:AOC36_11145"/>
<dbReference type="AlphaFoldDB" id="A0A0X8H1W7"/>
<keyword evidence="1" id="KW-1133">Transmembrane helix</keyword>
<name>A0A0X8H1W7_9FIRM</name>
<evidence type="ECO:0008006" key="4">
    <source>
        <dbReference type="Google" id="ProtNLM"/>
    </source>
</evidence>
<protein>
    <recommendedName>
        <fullName evidence="4">DUF5050 domain-containing protein</fullName>
    </recommendedName>
</protein>
<evidence type="ECO:0000313" key="2">
    <source>
        <dbReference type="EMBL" id="AMC94506.1"/>
    </source>
</evidence>
<dbReference type="STRING" id="1514105.AOC36_11145"/>
<dbReference type="RefSeq" id="WP_067634321.1">
    <property type="nucleotide sequence ID" value="NZ_CP013213.1"/>
</dbReference>
<sequence>MNKNIEGYTKMLDEKSNRNIDALIDGAIETMQRKKRRKRVFGSLSTVMASFALYVIVINTSVTAQAFVLQNDILKTVSKPLIFNDIFEEVKTEVYEDELISIEFVLNNIENIQVTKSEVSKQNPGDGLTQMKYVDNSENDRYYIEYDPDFVGMDERIKAIWESTNQGMKKIYTYHDEVYSRTPIVVVDGVLYVIDNYDTEIDRENYYDVAQNVYAISGNNRTMLLEGKKTSAFHQFFVSNGTVYFMYLRDMNTDPKWEIVNLDTKEVKVLDVELIATDYFTNISVYNNTFMLSKLDTKNTSTCNNSAPLKFVVVKPDGSIIERSGCASRNYKLISDSIIFGQDLGNGAENGGQYQVINLETNDTYTGNNTTEAYNRISSTRSMIAVMRVNTKDGVKELFVTSDLSDNYSYKEISQDPQELLLTGDYHRITLTVKTPGSDTQTIYTISKK</sequence>
<proteinExistence type="predicted"/>
<evidence type="ECO:0000313" key="3">
    <source>
        <dbReference type="Proteomes" id="UP000063781"/>
    </source>
</evidence>
<gene>
    <name evidence="2" type="ORF">AOC36_11145</name>
</gene>
<feature type="transmembrane region" description="Helical" evidence="1">
    <location>
        <begin position="40"/>
        <end position="58"/>
    </location>
</feature>
<organism evidence="2 3">
    <name type="scientific">Erysipelothrix larvae</name>
    <dbReference type="NCBI Taxonomy" id="1514105"/>
    <lineage>
        <taxon>Bacteria</taxon>
        <taxon>Bacillati</taxon>
        <taxon>Bacillota</taxon>
        <taxon>Erysipelotrichia</taxon>
        <taxon>Erysipelotrichales</taxon>
        <taxon>Erysipelotrichaceae</taxon>
        <taxon>Erysipelothrix</taxon>
    </lineage>
</organism>
<accession>A0A0X8H1W7</accession>